<reference evidence="1 2" key="1">
    <citation type="submission" date="2023-05" db="EMBL/GenBank/DDBJ databases">
        <title>B98-5 Cell Line De Novo Hybrid Assembly: An Optical Mapping Approach.</title>
        <authorList>
            <person name="Kananen K."/>
            <person name="Auerbach J.A."/>
            <person name="Kautto E."/>
            <person name="Blachly J.S."/>
        </authorList>
    </citation>
    <scope>NUCLEOTIDE SEQUENCE [LARGE SCALE GENOMIC DNA]</scope>
    <source>
        <strain evidence="1">B95-8</strain>
        <tissue evidence="1">Cell line</tissue>
    </source>
</reference>
<dbReference type="Proteomes" id="UP001266305">
    <property type="component" value="Unassembled WGS sequence"/>
</dbReference>
<keyword evidence="2" id="KW-1185">Reference proteome</keyword>
<accession>A0ABQ9VV71</accession>
<comment type="caution">
    <text evidence="1">The sequence shown here is derived from an EMBL/GenBank/DDBJ whole genome shotgun (WGS) entry which is preliminary data.</text>
</comment>
<protein>
    <submittedName>
        <fullName evidence="1">Uncharacterized protein</fullName>
    </submittedName>
</protein>
<evidence type="ECO:0000313" key="1">
    <source>
        <dbReference type="EMBL" id="KAK2112749.1"/>
    </source>
</evidence>
<proteinExistence type="predicted"/>
<name>A0ABQ9VV71_SAGOE</name>
<organism evidence="1 2">
    <name type="scientific">Saguinus oedipus</name>
    <name type="common">Cotton-top tamarin</name>
    <name type="synonym">Oedipomidas oedipus</name>
    <dbReference type="NCBI Taxonomy" id="9490"/>
    <lineage>
        <taxon>Eukaryota</taxon>
        <taxon>Metazoa</taxon>
        <taxon>Chordata</taxon>
        <taxon>Craniata</taxon>
        <taxon>Vertebrata</taxon>
        <taxon>Euteleostomi</taxon>
        <taxon>Mammalia</taxon>
        <taxon>Eutheria</taxon>
        <taxon>Euarchontoglires</taxon>
        <taxon>Primates</taxon>
        <taxon>Haplorrhini</taxon>
        <taxon>Platyrrhini</taxon>
        <taxon>Cebidae</taxon>
        <taxon>Callitrichinae</taxon>
        <taxon>Saguinus</taxon>
    </lineage>
</organism>
<evidence type="ECO:0000313" key="2">
    <source>
        <dbReference type="Proteomes" id="UP001266305"/>
    </source>
</evidence>
<gene>
    <name evidence="1" type="ORF">P7K49_012496</name>
</gene>
<dbReference type="EMBL" id="JASSZA010000005">
    <property type="protein sequence ID" value="KAK2112749.1"/>
    <property type="molecule type" value="Genomic_DNA"/>
</dbReference>
<sequence length="60" mass="6763">MKSLQCFLETVETAKLRTTQPQEAIDLELDLGQELDSTVAKPIQMQKLVSQILCVVRCID</sequence>